<evidence type="ECO:0000313" key="2">
    <source>
        <dbReference type="EMBL" id="CAL1603436.1"/>
    </source>
</evidence>
<reference evidence="2 3" key="1">
    <citation type="submission" date="2024-04" db="EMBL/GenBank/DDBJ databases">
        <authorList>
            <person name="Waldvogel A.-M."/>
            <person name="Schoenle A."/>
        </authorList>
    </citation>
    <scope>NUCLEOTIDE SEQUENCE [LARGE SCALE GENOMIC DNA]</scope>
</reference>
<gene>
    <name evidence="2" type="ORF">KC01_LOCUS31120</name>
</gene>
<feature type="region of interest" description="Disordered" evidence="1">
    <location>
        <begin position="538"/>
        <end position="568"/>
    </location>
</feature>
<feature type="region of interest" description="Disordered" evidence="1">
    <location>
        <begin position="417"/>
        <end position="521"/>
    </location>
</feature>
<feature type="compositionally biased region" description="Polar residues" evidence="1">
    <location>
        <begin position="106"/>
        <end position="121"/>
    </location>
</feature>
<feature type="compositionally biased region" description="Basic and acidic residues" evidence="1">
    <location>
        <begin position="170"/>
        <end position="185"/>
    </location>
</feature>
<evidence type="ECO:0000256" key="1">
    <source>
        <dbReference type="SAM" id="MobiDB-lite"/>
    </source>
</evidence>
<organism evidence="2 3">
    <name type="scientific">Knipowitschia caucasica</name>
    <name type="common">Caucasian dwarf goby</name>
    <name type="synonym">Pomatoschistus caucasicus</name>
    <dbReference type="NCBI Taxonomy" id="637954"/>
    <lineage>
        <taxon>Eukaryota</taxon>
        <taxon>Metazoa</taxon>
        <taxon>Chordata</taxon>
        <taxon>Craniata</taxon>
        <taxon>Vertebrata</taxon>
        <taxon>Euteleostomi</taxon>
        <taxon>Actinopterygii</taxon>
        <taxon>Neopterygii</taxon>
        <taxon>Teleostei</taxon>
        <taxon>Neoteleostei</taxon>
        <taxon>Acanthomorphata</taxon>
        <taxon>Gobiaria</taxon>
        <taxon>Gobiiformes</taxon>
        <taxon>Gobioidei</taxon>
        <taxon>Gobiidae</taxon>
        <taxon>Gobiinae</taxon>
        <taxon>Knipowitschia</taxon>
    </lineage>
</organism>
<feature type="compositionally biased region" description="Polar residues" evidence="1">
    <location>
        <begin position="538"/>
        <end position="549"/>
    </location>
</feature>
<feature type="compositionally biased region" description="Basic residues" evidence="1">
    <location>
        <begin position="466"/>
        <end position="475"/>
    </location>
</feature>
<feature type="region of interest" description="Disordered" evidence="1">
    <location>
        <begin position="61"/>
        <end position="196"/>
    </location>
</feature>
<accession>A0AAV2LN51</accession>
<feature type="compositionally biased region" description="Polar residues" evidence="1">
    <location>
        <begin position="476"/>
        <end position="506"/>
    </location>
</feature>
<dbReference type="Proteomes" id="UP001497482">
    <property type="component" value="Chromosome 4"/>
</dbReference>
<dbReference type="EMBL" id="OZ035826">
    <property type="protein sequence ID" value="CAL1603436.1"/>
    <property type="molecule type" value="Genomic_DNA"/>
</dbReference>
<evidence type="ECO:0000313" key="3">
    <source>
        <dbReference type="Proteomes" id="UP001497482"/>
    </source>
</evidence>
<feature type="compositionally biased region" description="Basic and acidic residues" evidence="1">
    <location>
        <begin position="88"/>
        <end position="105"/>
    </location>
</feature>
<feature type="compositionally biased region" description="Basic and acidic residues" evidence="1">
    <location>
        <begin position="148"/>
        <end position="161"/>
    </location>
</feature>
<feature type="compositionally biased region" description="Acidic residues" evidence="1">
    <location>
        <begin position="551"/>
        <end position="565"/>
    </location>
</feature>
<sequence>MLWLRLFVQCLNGHDPTKEQYLQNNGVHQPELCTTPPSPKVIRLAAQVSTLTNGSKEDYLYRVPTNKGPEPARTKPEGSVQTSTEDLPQVRHESPHVQEHHDRRTSWANTGPNQPTRSNINGRYPNWTRSNYDHYDCPPSQRYSNRPEPPDRGPDPPDYHGYRQPAHCQEAPKDPVSHNRQDSYSDRSQCPRYPDFPDVRPVPPTCRQDCQDVRRRDPYGPPPTCPRECQMHVPIQGRDYPGPTIRDFDLIARHINRFEPQPGNPADPRSYLRDIDFYSKRLLNASLEDKVFLIKLTSNREVNNFIDRQSPATRRNYDNLCQALLDEYFDFGTSGTLTAALTVRQARNEPSDAYYHRLRQAYFGNQNYQNMEEDKDFKALFIQNLHPSLSLLLGVSACPVTQNMRQLRTLVARAQRIHTTRSHNKPPEAPSVYSVGKHSKLKSAPAHQLRKTARKANQEKSSSHRPTARKNRHTQGRSQRYSTNSTGPHPHSGTQNNVPKQPSGTFKNHVGEDHNQSDNLTWEEEQLLRILTRKTTGETTNKADSLTENDSPYDSDDIDYTDTDGAEPLNQTVLQSQVDTDTWDPDWPEDSQYIPQKDVMVVQVSPYTDAGGKTPPTVRCKPPAQTLIGKLRLKGANGTLHLPVTLEDQWKQDAMMDTAADISLISRNLFEHTAHSGADRRFKVTIIVLNTTYRSTPLVFATVDIPFNMSVSTVVKTNRLLP</sequence>
<keyword evidence="3" id="KW-1185">Reference proteome</keyword>
<proteinExistence type="predicted"/>
<protein>
    <submittedName>
        <fullName evidence="2">Uncharacterized protein</fullName>
    </submittedName>
</protein>
<name>A0AAV2LN51_KNICA</name>
<dbReference type="AlphaFoldDB" id="A0AAV2LN51"/>